<evidence type="ECO:0000313" key="4">
    <source>
        <dbReference type="RefSeq" id="XP_033584960.1"/>
    </source>
</evidence>
<sequence>MEPPKRRLSSGLDRTPKRQRQEHPAPSKQLILLRHHQTAVHTYVKRAWLLDCPGEIVDTICTFLERNDFLTFRSASKILHQKTLFHLNNRHLKEKRVFLSPTSRRGLGSLVELVDFPEFARRVHEVTLYIRDCSFLWASEIYGEAATRPGEGRWAQHFNHTPMELGKRAVDQALLLICLQKLPELEYICFEDFPESSENGQEDLTCATTSAVSNPNGDDFEDCFSPLLRDVTKWNSFNADPTQFVVGVQRVTTSEPPLPGAFVNLHHCNKCEKPARIGQCIHLDMFVRALTVMAVDKDHLFQLLHYYDVPACAKTFTMTHIWDDARGALSTQTSCLNLREIRHLGSVRLPELTHKPVYFLLRRLWKSAPNLEILYLGGQTPNVDPPWYNGHVSPHEPWARTFSATHLRGMGLTNVLVHIKAVEGVLARYAGTLTSLVFHGAQLVRSSRSIQNFLGTLRGCMALEHLYWHAVCVVQTDGGHGEQLFELEGVDAVCFGDEESCLELATFFENKGGMGRWAWCGLGVEVPEPERRRDITGWLFEGEEVVAEGVAWMQAEVGVLGW</sequence>
<evidence type="ECO:0000313" key="2">
    <source>
        <dbReference type="EMBL" id="KAF2817996.1"/>
    </source>
</evidence>
<dbReference type="OrthoDB" id="10297568at2759"/>
<keyword evidence="3" id="KW-1185">Reference proteome</keyword>
<dbReference type="AlphaFoldDB" id="A0A6A6ZAE8"/>
<feature type="compositionally biased region" description="Basic and acidic residues" evidence="1">
    <location>
        <begin position="14"/>
        <end position="25"/>
    </location>
</feature>
<reference evidence="4" key="3">
    <citation type="submission" date="2025-04" db="UniProtKB">
        <authorList>
            <consortium name="RefSeq"/>
        </authorList>
    </citation>
    <scope>IDENTIFICATION</scope>
    <source>
        <strain evidence="4">CBS 304.34</strain>
    </source>
</reference>
<evidence type="ECO:0000256" key="1">
    <source>
        <dbReference type="SAM" id="MobiDB-lite"/>
    </source>
</evidence>
<dbReference type="GeneID" id="54468380"/>
<organism evidence="2">
    <name type="scientific">Mytilinidion resinicola</name>
    <dbReference type="NCBI Taxonomy" id="574789"/>
    <lineage>
        <taxon>Eukaryota</taxon>
        <taxon>Fungi</taxon>
        <taxon>Dikarya</taxon>
        <taxon>Ascomycota</taxon>
        <taxon>Pezizomycotina</taxon>
        <taxon>Dothideomycetes</taxon>
        <taxon>Pleosporomycetidae</taxon>
        <taxon>Mytilinidiales</taxon>
        <taxon>Mytilinidiaceae</taxon>
        <taxon>Mytilinidion</taxon>
    </lineage>
</organism>
<reference evidence="4" key="2">
    <citation type="submission" date="2020-04" db="EMBL/GenBank/DDBJ databases">
        <authorList>
            <consortium name="NCBI Genome Project"/>
        </authorList>
    </citation>
    <scope>NUCLEOTIDE SEQUENCE</scope>
    <source>
        <strain evidence="4">CBS 304.34</strain>
    </source>
</reference>
<dbReference type="RefSeq" id="XP_033584960.1">
    <property type="nucleotide sequence ID" value="XM_033727487.1"/>
</dbReference>
<accession>A0A6A6ZAE8</accession>
<name>A0A6A6ZAE8_9PEZI</name>
<evidence type="ECO:0000313" key="3">
    <source>
        <dbReference type="Proteomes" id="UP000504636"/>
    </source>
</evidence>
<dbReference type="Proteomes" id="UP000504636">
    <property type="component" value="Unplaced"/>
</dbReference>
<gene>
    <name evidence="2 4" type="ORF">BDZ99DRAFT_565531</name>
</gene>
<protein>
    <submittedName>
        <fullName evidence="2 4">Uncharacterized protein</fullName>
    </submittedName>
</protein>
<reference evidence="2 4" key="1">
    <citation type="journal article" date="2020" name="Stud. Mycol.">
        <title>101 Dothideomycetes genomes: a test case for predicting lifestyles and emergence of pathogens.</title>
        <authorList>
            <person name="Haridas S."/>
            <person name="Albert R."/>
            <person name="Binder M."/>
            <person name="Bloem J."/>
            <person name="Labutti K."/>
            <person name="Salamov A."/>
            <person name="Andreopoulos B."/>
            <person name="Baker S."/>
            <person name="Barry K."/>
            <person name="Bills G."/>
            <person name="Bluhm B."/>
            <person name="Cannon C."/>
            <person name="Castanera R."/>
            <person name="Culley D."/>
            <person name="Daum C."/>
            <person name="Ezra D."/>
            <person name="Gonzalez J."/>
            <person name="Henrissat B."/>
            <person name="Kuo A."/>
            <person name="Liang C."/>
            <person name="Lipzen A."/>
            <person name="Lutzoni F."/>
            <person name="Magnuson J."/>
            <person name="Mondo S."/>
            <person name="Nolan M."/>
            <person name="Ohm R."/>
            <person name="Pangilinan J."/>
            <person name="Park H.-J."/>
            <person name="Ramirez L."/>
            <person name="Alfaro M."/>
            <person name="Sun H."/>
            <person name="Tritt A."/>
            <person name="Yoshinaga Y."/>
            <person name="Zwiers L.-H."/>
            <person name="Turgeon B."/>
            <person name="Goodwin S."/>
            <person name="Spatafora J."/>
            <person name="Crous P."/>
            <person name="Grigoriev I."/>
        </authorList>
    </citation>
    <scope>NUCLEOTIDE SEQUENCE</scope>
    <source>
        <strain evidence="2 4">CBS 304.34</strain>
    </source>
</reference>
<dbReference type="EMBL" id="MU003692">
    <property type="protein sequence ID" value="KAF2817996.1"/>
    <property type="molecule type" value="Genomic_DNA"/>
</dbReference>
<proteinExistence type="predicted"/>
<feature type="region of interest" description="Disordered" evidence="1">
    <location>
        <begin position="1"/>
        <end position="26"/>
    </location>
</feature>